<evidence type="ECO:0000313" key="15">
    <source>
        <dbReference type="EMBL" id="CAB4977316.1"/>
    </source>
</evidence>
<evidence type="ECO:0000313" key="14">
    <source>
        <dbReference type="EMBL" id="CAB4953148.1"/>
    </source>
</evidence>
<keyword evidence="4" id="KW-0411">Iron-sulfur</keyword>
<keyword evidence="3" id="KW-0408">Iron</keyword>
<dbReference type="InterPro" id="IPR017941">
    <property type="entry name" value="Rieske_2Fe-2S"/>
</dbReference>
<organism evidence="15">
    <name type="scientific">freshwater metagenome</name>
    <dbReference type="NCBI Taxonomy" id="449393"/>
    <lineage>
        <taxon>unclassified sequences</taxon>
        <taxon>metagenomes</taxon>
        <taxon>ecological metagenomes</taxon>
    </lineage>
</organism>
<dbReference type="Gene3D" id="2.102.10.10">
    <property type="entry name" value="Rieske [2Fe-2S] iron-sulphur domain"/>
    <property type="match status" value="1"/>
</dbReference>
<gene>
    <name evidence="9" type="ORF">UFOPK2510_00684</name>
    <name evidence="10" type="ORF">UFOPK2718_00895</name>
    <name evidence="11" type="ORF">UFOPK2936_01233</name>
    <name evidence="12" type="ORF">UFOPK3174_01520</name>
    <name evidence="13" type="ORF">UFOPK3328_00752</name>
    <name evidence="14" type="ORF">UFOPK3779_01357</name>
    <name evidence="15" type="ORF">UFOPK3913_00884</name>
    <name evidence="8" type="ORF">UFOPK4107_00262</name>
    <name evidence="16" type="ORF">UFOPK4403_00452</name>
</gene>
<accession>A0A6J7M8Z1</accession>
<protein>
    <submittedName>
        <fullName evidence="15">Unannotated protein</fullName>
    </submittedName>
</protein>
<dbReference type="PROSITE" id="PS51296">
    <property type="entry name" value="RIESKE"/>
    <property type="match status" value="1"/>
</dbReference>
<dbReference type="Pfam" id="PF00355">
    <property type="entry name" value="Rieske"/>
    <property type="match status" value="1"/>
</dbReference>
<evidence type="ECO:0000259" key="7">
    <source>
        <dbReference type="PROSITE" id="PS51296"/>
    </source>
</evidence>
<proteinExistence type="predicted"/>
<dbReference type="GO" id="GO:0046872">
    <property type="term" value="F:metal ion binding"/>
    <property type="evidence" value="ECO:0007669"/>
    <property type="project" value="UniProtKB-KW"/>
</dbReference>
<evidence type="ECO:0000256" key="2">
    <source>
        <dbReference type="ARBA" id="ARBA00022723"/>
    </source>
</evidence>
<evidence type="ECO:0000256" key="3">
    <source>
        <dbReference type="ARBA" id="ARBA00023004"/>
    </source>
</evidence>
<dbReference type="EMBL" id="CAFBQX010000002">
    <property type="protein sequence ID" value="CAB5070745.1"/>
    <property type="molecule type" value="Genomic_DNA"/>
</dbReference>
<dbReference type="EMBL" id="CAFABH010000050">
    <property type="protein sequence ID" value="CAB4833697.1"/>
    <property type="molecule type" value="Genomic_DNA"/>
</dbReference>
<dbReference type="CDD" id="cd03467">
    <property type="entry name" value="Rieske"/>
    <property type="match status" value="1"/>
</dbReference>
<dbReference type="PANTHER" id="PTHR10134">
    <property type="entry name" value="CYTOCHROME B-C1 COMPLEX SUBUNIT RIESKE, MITOCHONDRIAL"/>
    <property type="match status" value="1"/>
</dbReference>
<dbReference type="EMBL" id="CAFBLD010000004">
    <property type="protein sequence ID" value="CAB4865696.1"/>
    <property type="molecule type" value="Genomic_DNA"/>
</dbReference>
<dbReference type="GO" id="GO:0016020">
    <property type="term" value="C:membrane"/>
    <property type="evidence" value="ECO:0007669"/>
    <property type="project" value="InterPro"/>
</dbReference>
<keyword evidence="1" id="KW-0001">2Fe-2S</keyword>
<dbReference type="EMBL" id="CAEZZW010000007">
    <property type="protein sequence ID" value="CAB4785185.1"/>
    <property type="molecule type" value="Genomic_DNA"/>
</dbReference>
<evidence type="ECO:0000256" key="5">
    <source>
        <dbReference type="ARBA" id="ARBA00023157"/>
    </source>
</evidence>
<dbReference type="EMBL" id="CAFBNH010000009">
    <property type="protein sequence ID" value="CAB4953148.1"/>
    <property type="molecule type" value="Genomic_DNA"/>
</dbReference>
<dbReference type="AlphaFoldDB" id="A0A6J7M8Z1"/>
<evidence type="ECO:0000313" key="13">
    <source>
        <dbReference type="EMBL" id="CAB4865696.1"/>
    </source>
</evidence>
<keyword evidence="2" id="KW-0479">Metal-binding</keyword>
<dbReference type="PRINTS" id="PR00162">
    <property type="entry name" value="RIESKE"/>
</dbReference>
<evidence type="ECO:0000313" key="12">
    <source>
        <dbReference type="EMBL" id="CAB4833697.1"/>
    </source>
</evidence>
<dbReference type="InterPro" id="IPR036922">
    <property type="entry name" value="Rieske_2Fe-2S_sf"/>
</dbReference>
<evidence type="ECO:0000256" key="6">
    <source>
        <dbReference type="ARBA" id="ARBA00034078"/>
    </source>
</evidence>
<dbReference type="EMBL" id="CAESAE010000002">
    <property type="protein sequence ID" value="CAB4331889.1"/>
    <property type="molecule type" value="Genomic_DNA"/>
</dbReference>
<reference evidence="15" key="1">
    <citation type="submission" date="2020-05" db="EMBL/GenBank/DDBJ databases">
        <authorList>
            <person name="Chiriac C."/>
            <person name="Salcher M."/>
            <person name="Ghai R."/>
            <person name="Kavagutti S V."/>
        </authorList>
    </citation>
    <scope>NUCLEOTIDE SEQUENCE</scope>
</reference>
<dbReference type="InterPro" id="IPR014349">
    <property type="entry name" value="Rieske_Fe-S_prot"/>
</dbReference>
<evidence type="ECO:0000313" key="16">
    <source>
        <dbReference type="EMBL" id="CAB5070745.1"/>
    </source>
</evidence>
<evidence type="ECO:0000313" key="9">
    <source>
        <dbReference type="EMBL" id="CAB4690892.1"/>
    </source>
</evidence>
<evidence type="ECO:0000313" key="10">
    <source>
        <dbReference type="EMBL" id="CAB4725937.1"/>
    </source>
</evidence>
<evidence type="ECO:0000256" key="1">
    <source>
        <dbReference type="ARBA" id="ARBA00022714"/>
    </source>
</evidence>
<dbReference type="EMBL" id="CAEZXO010000003">
    <property type="protein sequence ID" value="CAB4690892.1"/>
    <property type="molecule type" value="Genomic_DNA"/>
</dbReference>
<evidence type="ECO:0000256" key="4">
    <source>
        <dbReference type="ARBA" id="ARBA00023014"/>
    </source>
</evidence>
<dbReference type="InterPro" id="IPR005805">
    <property type="entry name" value="Rieske_Fe-S_prot_C"/>
</dbReference>
<evidence type="ECO:0000313" key="8">
    <source>
        <dbReference type="EMBL" id="CAB4331889.1"/>
    </source>
</evidence>
<name>A0A6J7M8Z1_9ZZZZ</name>
<evidence type="ECO:0000313" key="11">
    <source>
        <dbReference type="EMBL" id="CAB4785185.1"/>
    </source>
</evidence>
<feature type="domain" description="Rieske" evidence="7">
    <location>
        <begin position="131"/>
        <end position="199"/>
    </location>
</feature>
<dbReference type="EMBL" id="CAEZYM010000007">
    <property type="protein sequence ID" value="CAB4725937.1"/>
    <property type="molecule type" value="Genomic_DNA"/>
</dbReference>
<sequence>MKVISRRILGIGFITTIASLAFPALATETPSIKCRALGQTTRYRGKLFTCIKVKSKGKTILAWDSGRVIAIPSATPSQNPILSPTESPIQSSELVVVNKIDIPIAKSSEVPANTTMSFTAKNRYGNSNTYFVVRNSDGLLGMNAACTHNGCAVKQEREGLLCPCHNALFDLNNGSVLRGPAAHPLERVDVREEAGIIYLTD</sequence>
<dbReference type="GO" id="GO:0051537">
    <property type="term" value="F:2 iron, 2 sulfur cluster binding"/>
    <property type="evidence" value="ECO:0007669"/>
    <property type="project" value="UniProtKB-KW"/>
</dbReference>
<keyword evidence="5" id="KW-1015">Disulfide bond</keyword>
<dbReference type="SUPFAM" id="SSF50022">
    <property type="entry name" value="ISP domain"/>
    <property type="match status" value="1"/>
</dbReference>
<comment type="cofactor">
    <cofactor evidence="6">
        <name>[2Fe-2S] cluster</name>
        <dbReference type="ChEBI" id="CHEBI:190135"/>
    </cofactor>
</comment>
<dbReference type="EMBL" id="CAFBOC010000008">
    <property type="protein sequence ID" value="CAB4977316.1"/>
    <property type="molecule type" value="Genomic_DNA"/>
</dbReference>